<dbReference type="SUPFAM" id="SSF53850">
    <property type="entry name" value="Periplasmic binding protein-like II"/>
    <property type="match status" value="1"/>
</dbReference>
<evidence type="ECO:0000256" key="1">
    <source>
        <dbReference type="SAM" id="SignalP"/>
    </source>
</evidence>
<gene>
    <name evidence="2" type="ORF">NEJAP_2615</name>
</gene>
<dbReference type="KEGG" id="njp:NEJAP_2615"/>
<dbReference type="RefSeq" id="WP_201347737.1">
    <property type="nucleotide sequence ID" value="NZ_AP014546.1"/>
</dbReference>
<dbReference type="Proteomes" id="UP000595332">
    <property type="component" value="Chromosome"/>
</dbReference>
<accession>A0A7R6PB51</accession>
<name>A0A7R6PB51_9GAMM</name>
<feature type="signal peptide" evidence="1">
    <location>
        <begin position="1"/>
        <end position="22"/>
    </location>
</feature>
<keyword evidence="1" id="KW-0732">Signal</keyword>
<reference evidence="2 3" key="1">
    <citation type="journal article" date="2008" name="Int. J. Syst. Evol. Microbiol.">
        <title>Neptunomonas japonica sp. nov., an Osedax japonicus symbiont-like bacterium isolated from sediment adjacent to sperm whale carcasses off Kagoshima, Japan.</title>
        <authorList>
            <person name="Miyazaki M."/>
            <person name="Nogi Y."/>
            <person name="Fujiwara Y."/>
            <person name="Kawato M."/>
            <person name="Kubokawa K."/>
            <person name="Horikoshi K."/>
        </authorList>
    </citation>
    <scope>NUCLEOTIDE SEQUENCE [LARGE SCALE GENOMIC DNA]</scope>
    <source>
        <strain evidence="2 3">JAMM 1380</strain>
    </source>
</reference>
<dbReference type="EMBL" id="AP014546">
    <property type="protein sequence ID" value="BBB30559.1"/>
    <property type="molecule type" value="Genomic_DNA"/>
</dbReference>
<dbReference type="Gene3D" id="3.40.190.10">
    <property type="entry name" value="Periplasmic binding protein-like II"/>
    <property type="match status" value="1"/>
</dbReference>
<sequence length="141" mass="15778">MTRNLRKHLAIILLALPQVSQAGIVIAHPDVAISSISSQGLRSVFSMRSSRWPDQKPIRVFVLTDKHPLHRSFVKSNLGMFPYQLRMIWDRSVFSGAGFPPILVSSPQEMLLRVQSTKGAVGYMDDNSLPLLKGVKIIEIQ</sequence>
<evidence type="ECO:0008006" key="4">
    <source>
        <dbReference type="Google" id="ProtNLM"/>
    </source>
</evidence>
<protein>
    <recommendedName>
        <fullName evidence="4">PBP domain-containing protein</fullName>
    </recommendedName>
</protein>
<dbReference type="AlphaFoldDB" id="A0A7R6PB51"/>
<organism evidence="2 3">
    <name type="scientific">Neptunomonas japonica JAMM 1380</name>
    <dbReference type="NCBI Taxonomy" id="1441457"/>
    <lineage>
        <taxon>Bacteria</taxon>
        <taxon>Pseudomonadati</taxon>
        <taxon>Pseudomonadota</taxon>
        <taxon>Gammaproteobacteria</taxon>
        <taxon>Oceanospirillales</taxon>
        <taxon>Oceanospirillaceae</taxon>
        <taxon>Neptunomonas</taxon>
    </lineage>
</organism>
<evidence type="ECO:0000313" key="3">
    <source>
        <dbReference type="Proteomes" id="UP000595332"/>
    </source>
</evidence>
<keyword evidence="3" id="KW-1185">Reference proteome</keyword>
<proteinExistence type="predicted"/>
<feature type="chain" id="PRO_5033031556" description="PBP domain-containing protein" evidence="1">
    <location>
        <begin position="23"/>
        <end position="141"/>
    </location>
</feature>
<evidence type="ECO:0000313" key="2">
    <source>
        <dbReference type="EMBL" id="BBB30559.1"/>
    </source>
</evidence>